<feature type="transmembrane region" description="Helical" evidence="5">
    <location>
        <begin position="65"/>
        <end position="93"/>
    </location>
</feature>
<dbReference type="Proteomes" id="UP000663833">
    <property type="component" value="Unassembled WGS sequence"/>
</dbReference>
<evidence type="ECO:0000313" key="10">
    <source>
        <dbReference type="Proteomes" id="UP000663873"/>
    </source>
</evidence>
<feature type="coiled-coil region" evidence="4">
    <location>
        <begin position="415"/>
        <end position="442"/>
    </location>
</feature>
<feature type="repeat" description="TPR" evidence="3">
    <location>
        <begin position="579"/>
        <end position="612"/>
    </location>
</feature>
<dbReference type="Pfam" id="PF13424">
    <property type="entry name" value="TPR_12"/>
    <property type="match status" value="4"/>
</dbReference>
<keyword evidence="5" id="KW-1133">Transmembrane helix</keyword>
<dbReference type="Proteomes" id="UP000663873">
    <property type="component" value="Unassembled WGS sequence"/>
</dbReference>
<evidence type="ECO:0000313" key="8">
    <source>
        <dbReference type="EMBL" id="CAF4245645.1"/>
    </source>
</evidence>
<dbReference type="PANTHER" id="PTHR45641:SF19">
    <property type="entry name" value="NEPHROCYSTIN-3"/>
    <property type="match status" value="1"/>
</dbReference>
<dbReference type="SUPFAM" id="SSF48452">
    <property type="entry name" value="TPR-like"/>
    <property type="match status" value="2"/>
</dbReference>
<name>A0A820QAH5_9BILA</name>
<feature type="repeat" description="TPR" evidence="3">
    <location>
        <begin position="537"/>
        <end position="570"/>
    </location>
</feature>
<keyword evidence="4" id="KW-0175">Coiled coil</keyword>
<reference evidence="9" key="1">
    <citation type="submission" date="2021-02" db="EMBL/GenBank/DDBJ databases">
        <authorList>
            <person name="Nowell W R."/>
        </authorList>
    </citation>
    <scope>NUCLEOTIDE SEQUENCE</scope>
</reference>
<dbReference type="EMBL" id="CAJOBP010003708">
    <property type="protein sequence ID" value="CAF4415702.1"/>
    <property type="molecule type" value="Genomic_DNA"/>
</dbReference>
<evidence type="ECO:0000256" key="4">
    <source>
        <dbReference type="SAM" id="Coils"/>
    </source>
</evidence>
<feature type="repeat" description="TPR" evidence="3">
    <location>
        <begin position="409"/>
        <end position="442"/>
    </location>
</feature>
<dbReference type="OrthoDB" id="10006270at2759"/>
<evidence type="ECO:0000313" key="9">
    <source>
        <dbReference type="EMBL" id="CAF4415702.1"/>
    </source>
</evidence>
<protein>
    <recommendedName>
        <fullName evidence="11">Nephrocystin-3</fullName>
    </recommendedName>
</protein>
<dbReference type="EMBL" id="CAJNYD010004658">
    <property type="protein sequence ID" value="CAF3619201.1"/>
    <property type="molecule type" value="Genomic_DNA"/>
</dbReference>
<keyword evidence="5" id="KW-0812">Transmembrane</keyword>
<feature type="repeat" description="TPR" evidence="3">
    <location>
        <begin position="451"/>
        <end position="484"/>
    </location>
</feature>
<dbReference type="EMBL" id="CAJOBO010000549">
    <property type="protein sequence ID" value="CAF4245645.1"/>
    <property type="molecule type" value="Genomic_DNA"/>
</dbReference>
<dbReference type="Proteomes" id="UP000663851">
    <property type="component" value="Unassembled WGS sequence"/>
</dbReference>
<comment type="caution">
    <text evidence="9">The sequence shown here is derived from an EMBL/GenBank/DDBJ whole genome shotgun (WGS) entry which is preliminary data.</text>
</comment>
<evidence type="ECO:0000256" key="3">
    <source>
        <dbReference type="PROSITE-ProRule" id="PRU00339"/>
    </source>
</evidence>
<keyword evidence="2 3" id="KW-0802">TPR repeat</keyword>
<dbReference type="InterPro" id="IPR019734">
    <property type="entry name" value="TPR_rpt"/>
</dbReference>
<dbReference type="PANTHER" id="PTHR45641">
    <property type="entry name" value="TETRATRICOPEPTIDE REPEAT PROTEIN (AFU_ORTHOLOGUE AFUA_6G03870)"/>
    <property type="match status" value="1"/>
</dbReference>
<evidence type="ECO:0000313" key="6">
    <source>
        <dbReference type="EMBL" id="CAF3337565.1"/>
    </source>
</evidence>
<dbReference type="SUPFAM" id="SSF56399">
    <property type="entry name" value="ADP-ribosylation"/>
    <property type="match status" value="1"/>
</dbReference>
<gene>
    <name evidence="8" type="ORF">HFQ381_LOCUS10127</name>
    <name evidence="7" type="ORF">LUA448_LOCUS31332</name>
    <name evidence="6" type="ORF">TIS948_LOCUS22042</name>
    <name evidence="9" type="ORF">UJA718_LOCUS20172</name>
</gene>
<keyword evidence="5" id="KW-0472">Membrane</keyword>
<keyword evidence="10" id="KW-1185">Reference proteome</keyword>
<evidence type="ECO:0000256" key="1">
    <source>
        <dbReference type="ARBA" id="ARBA00022737"/>
    </source>
</evidence>
<organism evidence="9 10">
    <name type="scientific">Rotaria socialis</name>
    <dbReference type="NCBI Taxonomy" id="392032"/>
    <lineage>
        <taxon>Eukaryota</taxon>
        <taxon>Metazoa</taxon>
        <taxon>Spiralia</taxon>
        <taxon>Gnathifera</taxon>
        <taxon>Rotifera</taxon>
        <taxon>Eurotatoria</taxon>
        <taxon>Bdelloidea</taxon>
        <taxon>Philodinida</taxon>
        <taxon>Philodinidae</taxon>
        <taxon>Rotaria</taxon>
    </lineage>
</organism>
<dbReference type="InterPro" id="IPR011990">
    <property type="entry name" value="TPR-like_helical_dom_sf"/>
</dbReference>
<dbReference type="PROSITE" id="PS50005">
    <property type="entry name" value="TPR"/>
    <property type="match status" value="4"/>
</dbReference>
<dbReference type="Proteomes" id="UP000663825">
    <property type="component" value="Unassembled WGS sequence"/>
</dbReference>
<accession>A0A820QAH5</accession>
<dbReference type="EMBL" id="CAJNXB010003769">
    <property type="protein sequence ID" value="CAF3337565.1"/>
    <property type="molecule type" value="Genomic_DNA"/>
</dbReference>
<evidence type="ECO:0000256" key="2">
    <source>
        <dbReference type="ARBA" id="ARBA00022803"/>
    </source>
</evidence>
<keyword evidence="1" id="KW-0677">Repeat</keyword>
<evidence type="ECO:0000256" key="5">
    <source>
        <dbReference type="SAM" id="Phobius"/>
    </source>
</evidence>
<dbReference type="Gene3D" id="1.25.40.10">
    <property type="entry name" value="Tetratricopeptide repeat domain"/>
    <property type="match status" value="4"/>
</dbReference>
<proteinExistence type="predicted"/>
<dbReference type="AlphaFoldDB" id="A0A820QAH5"/>
<dbReference type="SMART" id="SM00028">
    <property type="entry name" value="TPR"/>
    <property type="match status" value="9"/>
</dbReference>
<evidence type="ECO:0000313" key="7">
    <source>
        <dbReference type="EMBL" id="CAF3619201.1"/>
    </source>
</evidence>
<evidence type="ECO:0008006" key="11">
    <source>
        <dbReference type="Google" id="ProtNLM"/>
    </source>
</evidence>
<sequence length="905" mass="106464">MNKTPNHHSIEAIPNRENIRLIYLNNSHASVDIESNLIKINPATQIYTDIKLCIDFIKTLFNEKVFLIISNIILTKSFFSIYFLQPIIAIFIYDEKQDISELKIQYPKIIDLYTDHNELLKSIQEKIQFIEKQTFIYSLFDEKEKSTLFLWHYMLINILKQLPQNECSHDELLDKTELFRRNSTSQQVVGWYSNECFLKKLLNRALHTADFDILYAARFFLIDLCCQIEHENIKNETYLIVYRTQIMSMGEIEELKKSIGYLIFIDTFLSASRTKNKSIFQQKFSIYENVVLEIHVDLSIETITLVDASLLNSTLCDNEILININCLFEIEAIEYDFMNNLWNIKIIANNDGNMRVNKYLTQIQKELDYPSRMVYFGYLLWNELGQINQAKNYFNILLKSLSENDENTPKIYLELGQINDEIKQYNLALQNYQSALDIYQKQLSKDNIRIASALNYIGLVCKHMGNLDRAMDYYRQSLKIYESTCSKDEDHLHRTHTMVNLALAYRDKKELDIALNYLTQVYDIRRNIHSNNHSLLVNILIHIANVYYDKNDFNHALEYYQQILSIEEITYPNDHLNKATTLRQIGLLYCDKHDWDNALNYLNHTLKIRQNLSSPNINHPDIAVDYGHIGNVYEKMNNLDLAFHYLNQQFQIEENYLSFNHPDLIKDFDRLIDILKKQNQSEKAIKLCQEKLLELENILGTEYENNPRVARILVLIASIQEDKNPREAHQYYQQALEIFEHNKNEENFRLSLSAMINFYWKCRMFDRALLCQMKLLDLQRSKSTPNNQGVGYCLRDLARLYRAMNKSSEALKYFDQSLSILKTKYGSEHSDVKNIQKEILDLKEILKSLSSDADEDYNYRRCSNAHKELFTIPYEDPISRSSTLSCGRRKKSSVADLASAVCVIL</sequence>